<dbReference type="Pfam" id="PF08447">
    <property type="entry name" value="PAS_3"/>
    <property type="match status" value="1"/>
</dbReference>
<evidence type="ECO:0000313" key="12">
    <source>
        <dbReference type="EMBL" id="QEE16215.1"/>
    </source>
</evidence>
<dbReference type="SUPFAM" id="SSF47384">
    <property type="entry name" value="Homodimeric domain of signal transducing histidine kinase"/>
    <property type="match status" value="1"/>
</dbReference>
<keyword evidence="6" id="KW-0902">Two-component regulatory system</keyword>
<keyword evidence="3" id="KW-0547">Nucleotide-binding</keyword>
<keyword evidence="7" id="KW-0175">Coiled coil</keyword>
<feature type="domain" description="Histidine kinase" evidence="8">
    <location>
        <begin position="426"/>
        <end position="650"/>
    </location>
</feature>
<dbReference type="Pfam" id="PF08448">
    <property type="entry name" value="PAS_4"/>
    <property type="match status" value="1"/>
</dbReference>
<dbReference type="InterPro" id="IPR005467">
    <property type="entry name" value="His_kinase_dom"/>
</dbReference>
<dbReference type="SUPFAM" id="SSF55874">
    <property type="entry name" value="ATPase domain of HSP90 chaperone/DNA topoisomerase II/histidine kinase"/>
    <property type="match status" value="1"/>
</dbReference>
<evidence type="ECO:0000256" key="5">
    <source>
        <dbReference type="ARBA" id="ARBA00022840"/>
    </source>
</evidence>
<dbReference type="InterPro" id="IPR013656">
    <property type="entry name" value="PAS_4"/>
</dbReference>
<keyword evidence="2" id="KW-0808">Transferase</keyword>
<dbReference type="InterPro" id="IPR004358">
    <property type="entry name" value="Sig_transdc_His_kin-like_C"/>
</dbReference>
<dbReference type="InterPro" id="IPR035965">
    <property type="entry name" value="PAS-like_dom_sf"/>
</dbReference>
<dbReference type="SUPFAM" id="SSF55785">
    <property type="entry name" value="PYP-like sensor domain (PAS domain)"/>
    <property type="match status" value="2"/>
</dbReference>
<dbReference type="GO" id="GO:0005524">
    <property type="term" value="F:ATP binding"/>
    <property type="evidence" value="ECO:0007669"/>
    <property type="project" value="UniProtKB-KW"/>
</dbReference>
<feature type="coiled-coil region" evidence="7">
    <location>
        <begin position="264"/>
        <end position="291"/>
    </location>
</feature>
<dbReference type="PANTHER" id="PTHR43065:SF46">
    <property type="entry name" value="C4-DICARBOXYLATE TRANSPORT SENSOR PROTEIN DCTB"/>
    <property type="match status" value="1"/>
</dbReference>
<dbReference type="SMART" id="SM00086">
    <property type="entry name" value="PAC"/>
    <property type="match status" value="1"/>
</dbReference>
<dbReference type="SMART" id="SM00091">
    <property type="entry name" value="PAS"/>
    <property type="match status" value="2"/>
</dbReference>
<evidence type="ECO:0000256" key="6">
    <source>
        <dbReference type="ARBA" id="ARBA00023012"/>
    </source>
</evidence>
<dbReference type="PROSITE" id="PS50113">
    <property type="entry name" value="PAC"/>
    <property type="match status" value="1"/>
</dbReference>
<dbReference type="PANTHER" id="PTHR43065">
    <property type="entry name" value="SENSOR HISTIDINE KINASE"/>
    <property type="match status" value="1"/>
</dbReference>
<dbReference type="Gene3D" id="1.10.287.130">
    <property type="match status" value="1"/>
</dbReference>
<keyword evidence="1" id="KW-0597">Phosphoprotein</keyword>
<proteinExistence type="predicted"/>
<feature type="domain" description="PAS" evidence="10">
    <location>
        <begin position="288"/>
        <end position="359"/>
    </location>
</feature>
<evidence type="ECO:0000259" key="9">
    <source>
        <dbReference type="PROSITE" id="PS50110"/>
    </source>
</evidence>
<dbReference type="Gene3D" id="3.40.50.2300">
    <property type="match status" value="1"/>
</dbReference>
<dbReference type="PROSITE" id="PS50112">
    <property type="entry name" value="PAS"/>
    <property type="match status" value="1"/>
</dbReference>
<dbReference type="GO" id="GO:0000155">
    <property type="term" value="F:phosphorelay sensor kinase activity"/>
    <property type="evidence" value="ECO:0007669"/>
    <property type="project" value="InterPro"/>
</dbReference>
<evidence type="ECO:0000256" key="7">
    <source>
        <dbReference type="SAM" id="Coils"/>
    </source>
</evidence>
<dbReference type="SMART" id="SM00388">
    <property type="entry name" value="HisKA"/>
    <property type="match status" value="1"/>
</dbReference>
<dbReference type="Pfam" id="PF00512">
    <property type="entry name" value="HisKA"/>
    <property type="match status" value="1"/>
</dbReference>
<dbReference type="PROSITE" id="PS50110">
    <property type="entry name" value="RESPONSE_REGULATORY"/>
    <property type="match status" value="1"/>
</dbReference>
<dbReference type="InterPro" id="IPR003594">
    <property type="entry name" value="HATPase_dom"/>
</dbReference>
<sequence length="789" mass="89569">MNRTIIWREKKIRILLIGIDTAITEQIKKAFPSEKIELISVALKKKLDIELFEKEFDFVLYKIVNVSEFNFESLNFSNIGGKKSISPSIIIFGPPDLDFSIKIMKKGILDYIPNNKSIDLQSNSIISILNDYSHNAISEIMWNRELLPEKSIFSFIIDSFDQAIHIIDSNFRVIFANKECRNLINLYGSKLAPKGRYLKEIFPFLTNKTFDEYRQIFGTGVPITTKEETRLDDLIIITETRKYPFKFQQKVEAILTIIVDITTINQTEKEKNENEEKRRKMEIALKESEQKYRDTINFLPQMIYETDLEGTLTLANKQAFQSFGYIQEDFEKGLSVLEMLVPEERERAIENMKKRLMGEKVVDFEYNALKKDGSTFPVAQYSNPIIKDGKPVGLRGILIDITEQKKNEELLIQSRKMDAIGQLAAGVAHDFNNILASIIGVAELLKDHSQMDEEYQNYIDIIIQDSKRGADLTSKLLTFSQKRKEKYTPINLHNLIHDTITILQRLLDKRIIIKQNLSAEHYIVSGSSSLVQNALLNLGINAGQAMTNGGELSFNTSNISFSQGICPNTGLKLSPGTYIRINVEDTGTGIEKQHLVKIFEPFFTTKKLGKGTGLGLSVVYGTIQDMKGTIKAYSEVGKGTTFSLYIPITENPIIETRDPLEILRGTGTILLVDDEANIRLSAAKFLTSIGYTILEASNGLDAIEILKLRSNEIDLIVLDMIMPVLNGIETFEQIKGMNIECPVIISTGYIKEMELEQIMRDGIAGMIRKPFQMRELSRLVAHSIRNRTN</sequence>
<dbReference type="Gene3D" id="3.30.565.10">
    <property type="entry name" value="Histidine kinase-like ATPase, C-terminal domain"/>
    <property type="match status" value="1"/>
</dbReference>
<dbReference type="SMART" id="SM00448">
    <property type="entry name" value="REC"/>
    <property type="match status" value="1"/>
</dbReference>
<keyword evidence="5" id="KW-0067">ATP-binding</keyword>
<dbReference type="InterPro" id="IPR000700">
    <property type="entry name" value="PAS-assoc_C"/>
</dbReference>
<dbReference type="InterPro" id="IPR000014">
    <property type="entry name" value="PAS"/>
</dbReference>
<dbReference type="NCBIfam" id="TIGR00229">
    <property type="entry name" value="sensory_box"/>
    <property type="match status" value="1"/>
</dbReference>
<evidence type="ECO:0000259" key="11">
    <source>
        <dbReference type="PROSITE" id="PS50113"/>
    </source>
</evidence>
<dbReference type="InterPro" id="IPR011006">
    <property type="entry name" value="CheY-like_superfamily"/>
</dbReference>
<dbReference type="InterPro" id="IPR036097">
    <property type="entry name" value="HisK_dim/P_sf"/>
</dbReference>
<feature type="domain" description="Response regulatory" evidence="9">
    <location>
        <begin position="668"/>
        <end position="784"/>
    </location>
</feature>
<evidence type="ECO:0000259" key="10">
    <source>
        <dbReference type="PROSITE" id="PS50112"/>
    </source>
</evidence>
<dbReference type="InterPro" id="IPR036890">
    <property type="entry name" value="HATPase_C_sf"/>
</dbReference>
<organism evidence="12">
    <name type="scientific">Promethearchaeum syntrophicum</name>
    <dbReference type="NCBI Taxonomy" id="2594042"/>
    <lineage>
        <taxon>Archaea</taxon>
        <taxon>Promethearchaeati</taxon>
        <taxon>Promethearchaeota</taxon>
        <taxon>Promethearchaeia</taxon>
        <taxon>Promethearchaeales</taxon>
        <taxon>Promethearchaeaceae</taxon>
        <taxon>Promethearchaeum</taxon>
    </lineage>
</organism>
<gene>
    <name evidence="12" type="ORF">DSAG12_02045</name>
</gene>
<dbReference type="SMART" id="SM00387">
    <property type="entry name" value="HATPase_c"/>
    <property type="match status" value="1"/>
</dbReference>
<evidence type="ECO:0000256" key="2">
    <source>
        <dbReference type="ARBA" id="ARBA00022679"/>
    </source>
</evidence>
<dbReference type="InterPro" id="IPR001789">
    <property type="entry name" value="Sig_transdc_resp-reg_receiver"/>
</dbReference>
<protein>
    <submittedName>
        <fullName evidence="12">Sensory histidine kinase AtoS</fullName>
    </submittedName>
</protein>
<evidence type="ECO:0000256" key="4">
    <source>
        <dbReference type="ARBA" id="ARBA00022777"/>
    </source>
</evidence>
<dbReference type="Gene3D" id="3.30.450.20">
    <property type="entry name" value="PAS domain"/>
    <property type="match status" value="2"/>
</dbReference>
<keyword evidence="4 12" id="KW-0418">Kinase</keyword>
<dbReference type="EMBL" id="CP042905">
    <property type="protein sequence ID" value="QEE16215.1"/>
    <property type="molecule type" value="Genomic_DNA"/>
</dbReference>
<dbReference type="PRINTS" id="PR00344">
    <property type="entry name" value="BCTRLSENSOR"/>
</dbReference>
<evidence type="ECO:0000256" key="1">
    <source>
        <dbReference type="ARBA" id="ARBA00022553"/>
    </source>
</evidence>
<evidence type="ECO:0000259" key="8">
    <source>
        <dbReference type="PROSITE" id="PS50109"/>
    </source>
</evidence>
<accession>A0A5B9DB58</accession>
<dbReference type="OrthoDB" id="342253at2157"/>
<dbReference type="Pfam" id="PF00072">
    <property type="entry name" value="Response_reg"/>
    <property type="match status" value="1"/>
</dbReference>
<dbReference type="CDD" id="cd00130">
    <property type="entry name" value="PAS"/>
    <property type="match status" value="1"/>
</dbReference>
<dbReference type="AlphaFoldDB" id="A0A5B9DB58"/>
<reference evidence="12" key="1">
    <citation type="journal article" date="2020" name="Nature">
        <title>Isolation of an archaeon at the prokaryote-eukaryote interface.</title>
        <authorList>
            <person name="Imachi H."/>
            <person name="Nobu M.K."/>
            <person name="Nakahara N."/>
            <person name="Morono Y."/>
            <person name="Ogawara M."/>
            <person name="Takaki Y."/>
            <person name="Takano Y."/>
            <person name="Uematsu K."/>
            <person name="Ikuta T."/>
            <person name="Ito M."/>
            <person name="Matsui Y."/>
            <person name="Miyazaki M."/>
            <person name="Murata K."/>
            <person name="Saito Y."/>
            <person name="Sakai S."/>
            <person name="Song C."/>
            <person name="Tasumi E."/>
            <person name="Yamanaka Y."/>
            <person name="Yamaguchi T."/>
            <person name="Kamagata Y."/>
            <person name="Tamaki H."/>
            <person name="Takai K."/>
        </authorList>
    </citation>
    <scope>NUCLEOTIDE SEQUENCE [LARGE SCALE GENOMIC DNA]</scope>
    <source>
        <strain evidence="12">MK-D1</strain>
    </source>
</reference>
<feature type="domain" description="PAC" evidence="11">
    <location>
        <begin position="362"/>
        <end position="413"/>
    </location>
</feature>
<dbReference type="CDD" id="cd00156">
    <property type="entry name" value="REC"/>
    <property type="match status" value="1"/>
</dbReference>
<dbReference type="Pfam" id="PF02518">
    <property type="entry name" value="HATPase_c"/>
    <property type="match status" value="1"/>
</dbReference>
<dbReference type="InterPro" id="IPR003661">
    <property type="entry name" value="HisK_dim/P_dom"/>
</dbReference>
<evidence type="ECO:0000256" key="3">
    <source>
        <dbReference type="ARBA" id="ARBA00022741"/>
    </source>
</evidence>
<dbReference type="InterPro" id="IPR001610">
    <property type="entry name" value="PAC"/>
</dbReference>
<dbReference type="PROSITE" id="PS50109">
    <property type="entry name" value="HIS_KIN"/>
    <property type="match status" value="1"/>
</dbReference>
<name>A0A5B9DB58_9ARCH</name>
<dbReference type="SUPFAM" id="SSF52172">
    <property type="entry name" value="CheY-like"/>
    <property type="match status" value="1"/>
</dbReference>
<dbReference type="CDD" id="cd00082">
    <property type="entry name" value="HisKA"/>
    <property type="match status" value="1"/>
</dbReference>
<dbReference type="InterPro" id="IPR013655">
    <property type="entry name" value="PAS_fold_3"/>
</dbReference>